<dbReference type="AlphaFoldDB" id="A0A2G9TVS4"/>
<organism evidence="2 3">
    <name type="scientific">Teladorsagia circumcincta</name>
    <name type="common">Brown stomach worm</name>
    <name type="synonym">Ostertagia circumcincta</name>
    <dbReference type="NCBI Taxonomy" id="45464"/>
    <lineage>
        <taxon>Eukaryota</taxon>
        <taxon>Metazoa</taxon>
        <taxon>Ecdysozoa</taxon>
        <taxon>Nematoda</taxon>
        <taxon>Chromadorea</taxon>
        <taxon>Rhabditida</taxon>
        <taxon>Rhabditina</taxon>
        <taxon>Rhabditomorpha</taxon>
        <taxon>Strongyloidea</taxon>
        <taxon>Trichostrongylidae</taxon>
        <taxon>Teladorsagia</taxon>
    </lineage>
</organism>
<proteinExistence type="predicted"/>
<evidence type="ECO:0000313" key="3">
    <source>
        <dbReference type="Proteomes" id="UP000230423"/>
    </source>
</evidence>
<evidence type="ECO:0000256" key="1">
    <source>
        <dbReference type="SAM" id="MobiDB-lite"/>
    </source>
</evidence>
<sequence>MFPIVTLRSVDENQRNRSESEKGKKRPISQTVLAKWEISCNNFSLNCKELIRLAAESGNGSGYEGSPAQSGSYVASPAQQHWAYQTKNQGLNPSYSESPADQSMQDEEMEEGEDVEGGEDSEIGAEQSQVKSTAQKRRDRRMRMKNMLSVMKRGRFHEIQEMQREFVARTGPQ</sequence>
<feature type="compositionally biased region" description="Basic and acidic residues" evidence="1">
    <location>
        <begin position="9"/>
        <end position="22"/>
    </location>
</feature>
<dbReference type="Proteomes" id="UP000230423">
    <property type="component" value="Unassembled WGS sequence"/>
</dbReference>
<name>A0A2G9TVS4_TELCI</name>
<evidence type="ECO:0000313" key="2">
    <source>
        <dbReference type="EMBL" id="PIO62126.1"/>
    </source>
</evidence>
<reference evidence="2 3" key="1">
    <citation type="submission" date="2015-09" db="EMBL/GenBank/DDBJ databases">
        <title>Draft genome of the parasitic nematode Teladorsagia circumcincta isolate WARC Sus (inbred).</title>
        <authorList>
            <person name="Mitreva M."/>
        </authorList>
    </citation>
    <scope>NUCLEOTIDE SEQUENCE [LARGE SCALE GENOMIC DNA]</scope>
    <source>
        <strain evidence="2 3">S</strain>
    </source>
</reference>
<dbReference type="EMBL" id="KZ352527">
    <property type="protein sequence ID" value="PIO62126.1"/>
    <property type="molecule type" value="Genomic_DNA"/>
</dbReference>
<feature type="region of interest" description="Disordered" evidence="1">
    <location>
        <begin position="58"/>
        <end position="141"/>
    </location>
</feature>
<feature type="compositionally biased region" description="Polar residues" evidence="1">
    <location>
        <begin position="67"/>
        <end position="100"/>
    </location>
</feature>
<gene>
    <name evidence="2" type="ORF">TELCIR_16331</name>
</gene>
<keyword evidence="3" id="KW-1185">Reference proteome</keyword>
<feature type="compositionally biased region" description="Acidic residues" evidence="1">
    <location>
        <begin position="104"/>
        <end position="123"/>
    </location>
</feature>
<accession>A0A2G9TVS4</accession>
<feature type="region of interest" description="Disordered" evidence="1">
    <location>
        <begin position="1"/>
        <end position="27"/>
    </location>
</feature>
<protein>
    <submittedName>
        <fullName evidence="2">Uncharacterized protein</fullName>
    </submittedName>
</protein>